<dbReference type="RefSeq" id="WP_368009195.1">
    <property type="nucleotide sequence ID" value="NZ_JAMXFF010000058.1"/>
</dbReference>
<feature type="region of interest" description="Disordered" evidence="1">
    <location>
        <begin position="41"/>
        <end position="86"/>
    </location>
</feature>
<evidence type="ECO:0000313" key="2">
    <source>
        <dbReference type="EMBL" id="MCT7969747.1"/>
    </source>
</evidence>
<feature type="compositionally biased region" description="Basic and acidic residues" evidence="1">
    <location>
        <begin position="193"/>
        <end position="219"/>
    </location>
</feature>
<name>A0ABT2MYC4_9CYAN</name>
<sequence>MKPKGGRGKIAPYQTKLMRVPVPVESQVMQLCDRYREFIEAGGNPEEPPPMLESGLLLGDAGRSQQETPPPMLESRPGLLSGKTGQSQLIEEFAPLAFEAIGTTGEDWSAKLNQFLEELARAIATIKQQTEPKPEPVPEPEPKPEPEPEPEPEPKPEPEPVPEPARPRSKHEKIWDELNERQQTYLKQIFEIDQNREESERGAWNRGDRPRPADEWRFP</sequence>
<keyword evidence="3" id="KW-1185">Reference proteome</keyword>
<feature type="compositionally biased region" description="Basic and acidic residues" evidence="1">
    <location>
        <begin position="130"/>
        <end position="158"/>
    </location>
</feature>
<accession>A0ABT2MYC4</accession>
<dbReference type="Proteomes" id="UP001525890">
    <property type="component" value="Unassembled WGS sequence"/>
</dbReference>
<evidence type="ECO:0000313" key="3">
    <source>
        <dbReference type="Proteomes" id="UP001525890"/>
    </source>
</evidence>
<organism evidence="2 3">
    <name type="scientific">Laspinema palackyanum D2a</name>
    <dbReference type="NCBI Taxonomy" id="2953684"/>
    <lineage>
        <taxon>Bacteria</taxon>
        <taxon>Bacillati</taxon>
        <taxon>Cyanobacteriota</taxon>
        <taxon>Cyanophyceae</taxon>
        <taxon>Oscillatoriophycideae</taxon>
        <taxon>Oscillatoriales</taxon>
        <taxon>Laspinemataceae</taxon>
        <taxon>Laspinema</taxon>
        <taxon>Laspinema palackyanum</taxon>
    </lineage>
</organism>
<gene>
    <name evidence="2" type="ORF">NG799_25880</name>
</gene>
<feature type="region of interest" description="Disordered" evidence="1">
    <location>
        <begin position="123"/>
        <end position="219"/>
    </location>
</feature>
<proteinExistence type="predicted"/>
<protein>
    <submittedName>
        <fullName evidence="2">Uncharacterized protein</fullName>
    </submittedName>
</protein>
<evidence type="ECO:0000256" key="1">
    <source>
        <dbReference type="SAM" id="MobiDB-lite"/>
    </source>
</evidence>
<reference evidence="2 3" key="1">
    <citation type="journal article" date="2022" name="Front. Microbiol.">
        <title>High genomic differentiation and limited gene flow indicate recent cryptic speciation within the genus Laspinema (cyanobacteria).</title>
        <authorList>
            <person name="Stanojkovic A."/>
            <person name="Skoupy S."/>
            <person name="Skaloud P."/>
            <person name="Dvorak P."/>
        </authorList>
    </citation>
    <scope>NUCLEOTIDE SEQUENCE [LARGE SCALE GENOMIC DNA]</scope>
    <source>
        <strain evidence="2 3">D2a</strain>
    </source>
</reference>
<dbReference type="EMBL" id="JAMXFF010000058">
    <property type="protein sequence ID" value="MCT7969747.1"/>
    <property type="molecule type" value="Genomic_DNA"/>
</dbReference>
<comment type="caution">
    <text evidence="2">The sequence shown here is derived from an EMBL/GenBank/DDBJ whole genome shotgun (WGS) entry which is preliminary data.</text>
</comment>